<dbReference type="Proteomes" id="UP000825051">
    <property type="component" value="Chromosome"/>
</dbReference>
<protein>
    <submittedName>
        <fullName evidence="2">Outer membrane beta-barrel protein</fullName>
    </submittedName>
</protein>
<evidence type="ECO:0000313" key="2">
    <source>
        <dbReference type="EMBL" id="QYM78577.1"/>
    </source>
</evidence>
<organism evidence="2 3">
    <name type="scientific">Horticoccus luteus</name>
    <dbReference type="NCBI Taxonomy" id="2862869"/>
    <lineage>
        <taxon>Bacteria</taxon>
        <taxon>Pseudomonadati</taxon>
        <taxon>Verrucomicrobiota</taxon>
        <taxon>Opitutia</taxon>
        <taxon>Opitutales</taxon>
        <taxon>Opitutaceae</taxon>
        <taxon>Horticoccus</taxon>
    </lineage>
</organism>
<dbReference type="KEGG" id="ole:K0B96_14930"/>
<sequence>MNSALKALSAIAVIGFVSSAFGADGTGPAFFVTGTADVRADDNIYLSHVRTDDVVYDFVPGISLEFGRNANLQNKLQVAESFARYSDNDSLDTNLFSGMLSGNYDDAKLKLDYGTSYKELNQNSVDIRGLTRRDVFNIHGNVEVLATAKSSVAVGGLFERTDYQDDGTGRGYSDSDITTVPLNYYLKMTPKLDLSFGYRFRDTELSAGQNSQDHFLSVGARGEFTPKLSGRFQLGYNQRSLSGGSDRNGLGIDSDFSYAVTPKTAIQLGIDNDFGTSGQGSQQKNFTVTLGANTQISEELSFSGGISRREIKYDAGTDTYWQGQVGFNYAINAFVSISGGYTYRDNSSDRIPPAALPQALRDQLDPNFTNNVFTVAANFRF</sequence>
<dbReference type="SUPFAM" id="SSF56935">
    <property type="entry name" value="Porins"/>
    <property type="match status" value="1"/>
</dbReference>
<proteinExistence type="predicted"/>
<evidence type="ECO:0000256" key="1">
    <source>
        <dbReference type="SAM" id="SignalP"/>
    </source>
</evidence>
<dbReference type="InterPro" id="IPR011250">
    <property type="entry name" value="OMP/PagP_B-barrel"/>
</dbReference>
<dbReference type="InterPro" id="IPR018759">
    <property type="entry name" value="BBP2_2"/>
</dbReference>
<dbReference type="EMBL" id="CP080507">
    <property type="protein sequence ID" value="QYM78577.1"/>
    <property type="molecule type" value="Genomic_DNA"/>
</dbReference>
<accession>A0A8F9XFY4</accession>
<dbReference type="SUPFAM" id="SSF56925">
    <property type="entry name" value="OMPA-like"/>
    <property type="match status" value="1"/>
</dbReference>
<feature type="chain" id="PRO_5034969707" evidence="1">
    <location>
        <begin position="23"/>
        <end position="381"/>
    </location>
</feature>
<evidence type="ECO:0000313" key="3">
    <source>
        <dbReference type="Proteomes" id="UP000825051"/>
    </source>
</evidence>
<dbReference type="Pfam" id="PF10082">
    <property type="entry name" value="BBP2_2"/>
    <property type="match status" value="1"/>
</dbReference>
<keyword evidence="3" id="KW-1185">Reference proteome</keyword>
<dbReference type="AlphaFoldDB" id="A0A8F9XFY4"/>
<gene>
    <name evidence="2" type="ORF">K0B96_14930</name>
</gene>
<dbReference type="RefSeq" id="WP_220161681.1">
    <property type="nucleotide sequence ID" value="NZ_CP080507.1"/>
</dbReference>
<feature type="signal peptide" evidence="1">
    <location>
        <begin position="1"/>
        <end position="22"/>
    </location>
</feature>
<keyword evidence="1" id="KW-0732">Signal</keyword>
<reference evidence="2" key="1">
    <citation type="submission" date="2021-08" db="EMBL/GenBank/DDBJ databases">
        <title>Genome of a novel bacterium of the phylum Verrucomicrobia, Oleiharenicola sp. KSB-15.</title>
        <authorList>
            <person name="Chung J.-H."/>
            <person name="Ahn J.-H."/>
            <person name="Yoon Y."/>
            <person name="Kim D.-Y."/>
            <person name="An S.-H."/>
            <person name="Park I."/>
            <person name="Yeon J."/>
        </authorList>
    </citation>
    <scope>NUCLEOTIDE SEQUENCE</scope>
    <source>
        <strain evidence="2">KSB-15</strain>
    </source>
</reference>
<name>A0A8F9XFY4_9BACT</name>